<dbReference type="Proteomes" id="UP000033615">
    <property type="component" value="Unassembled WGS sequence"/>
</dbReference>
<reference evidence="1" key="1">
    <citation type="submission" date="2016-12" db="EMBL/GenBank/DDBJ databases">
        <title>Genome sequence of Streptomyces antioxidans MUSC 164.</title>
        <authorList>
            <person name="Lee L.-H."/>
            <person name="Ser H.-L."/>
        </authorList>
    </citation>
    <scope>NUCLEOTIDE SEQUENCE [LARGE SCALE GENOMIC DNA]</scope>
    <source>
        <strain evidence="1">MUSC 164</strain>
    </source>
</reference>
<dbReference type="EMBL" id="LAKD02000004">
    <property type="protein sequence ID" value="OPF83732.1"/>
    <property type="molecule type" value="Genomic_DNA"/>
</dbReference>
<gene>
    <name evidence="1" type="ORF">VT50_0202720</name>
</gene>
<accession>A0A1V4DBJ3</accession>
<dbReference type="AlphaFoldDB" id="A0A1V4DBJ3"/>
<name>A0A1V4DBJ3_9ACTN</name>
<comment type="caution">
    <text evidence="1">The sequence shown here is derived from an EMBL/GenBank/DDBJ whole genome shotgun (WGS) entry which is preliminary data.</text>
</comment>
<proteinExistence type="predicted"/>
<protein>
    <submittedName>
        <fullName evidence="1">Uncharacterized protein</fullName>
    </submittedName>
</protein>
<keyword evidence="2" id="KW-1185">Reference proteome</keyword>
<evidence type="ECO:0000313" key="2">
    <source>
        <dbReference type="Proteomes" id="UP000033615"/>
    </source>
</evidence>
<dbReference type="OrthoDB" id="2426596at2"/>
<evidence type="ECO:0000313" key="1">
    <source>
        <dbReference type="EMBL" id="OPF83732.1"/>
    </source>
</evidence>
<sequence>MDYTRVDDGSATGWLGERLTEFDGTVAGVAPGGFGAYARIVHPAYHGDAAVAWYEVATANGRAAHALMQWDHIVGARRIHEQPGVWDEAPYEGNVPEPLLRQLARVLREHTGTPGDCWFGLWEGWGDVAIGPGDTARFEIPHRGMLLLSGSLDTVHRSSLTPGPWAADDPSVAVAAGPKPRQPAACKEPLDRDPFWRAPNLWWPEDRAWCVATDIDFTSTYLGASPACVDAVLAADGIEAYRAHLIDPVTDESDHLNPRPA</sequence>
<organism evidence="1 2">
    <name type="scientific">Streptomyces antioxidans</name>
    <dbReference type="NCBI Taxonomy" id="1507734"/>
    <lineage>
        <taxon>Bacteria</taxon>
        <taxon>Bacillati</taxon>
        <taxon>Actinomycetota</taxon>
        <taxon>Actinomycetes</taxon>
        <taxon>Kitasatosporales</taxon>
        <taxon>Streptomycetaceae</taxon>
        <taxon>Streptomyces</taxon>
    </lineage>
</organism>
<dbReference type="RefSeq" id="WP_046087920.1">
    <property type="nucleotide sequence ID" value="NZ_LAKD02000004.1"/>
</dbReference>